<evidence type="ECO:0000313" key="2">
    <source>
        <dbReference type="EMBL" id="GBC63687.1"/>
    </source>
</evidence>
<name>A0A401G373_9BACT</name>
<keyword evidence="1" id="KW-1133">Transmembrane helix</keyword>
<keyword evidence="3" id="KW-1185">Reference proteome</keyword>
<organism evidence="2 3">
    <name type="scientific">Desulfonema ishimotonii</name>
    <dbReference type="NCBI Taxonomy" id="45657"/>
    <lineage>
        <taxon>Bacteria</taxon>
        <taxon>Pseudomonadati</taxon>
        <taxon>Thermodesulfobacteriota</taxon>
        <taxon>Desulfobacteria</taxon>
        <taxon>Desulfobacterales</taxon>
        <taxon>Desulfococcaceae</taxon>
        <taxon>Desulfonema</taxon>
    </lineage>
</organism>
<protein>
    <submittedName>
        <fullName evidence="2">Uncharacterized protein</fullName>
    </submittedName>
</protein>
<sequence length="105" mass="11916">MKKLNHENLRKVLATTYMEKEKAGMGDGWQSEVMRQVRIPEATATDMHFELFSRFVWRFAATACVFAVLLSAYAFQNGFQTEYELAQLLIGDPLGFSLAQSFGVL</sequence>
<keyword evidence="1" id="KW-0812">Transmembrane</keyword>
<feature type="transmembrane region" description="Helical" evidence="1">
    <location>
        <begin position="55"/>
        <end position="75"/>
    </location>
</feature>
<accession>A0A401G373</accession>
<reference evidence="3" key="2">
    <citation type="submission" date="2019-01" db="EMBL/GenBank/DDBJ databases">
        <title>Genome sequence of Desulfonema ishimotonii strain Tokyo 01.</title>
        <authorList>
            <person name="Fukui M."/>
        </authorList>
    </citation>
    <scope>NUCLEOTIDE SEQUENCE [LARGE SCALE GENOMIC DNA]</scope>
    <source>
        <strain evidence="3">Tokyo 01</strain>
    </source>
</reference>
<proteinExistence type="predicted"/>
<evidence type="ECO:0000313" key="3">
    <source>
        <dbReference type="Proteomes" id="UP000288096"/>
    </source>
</evidence>
<dbReference type="AlphaFoldDB" id="A0A401G373"/>
<comment type="caution">
    <text evidence="2">The sequence shown here is derived from an EMBL/GenBank/DDBJ whole genome shotgun (WGS) entry which is preliminary data.</text>
</comment>
<dbReference type="RefSeq" id="WP_124330731.1">
    <property type="nucleotide sequence ID" value="NZ_BEXT01000001.1"/>
</dbReference>
<keyword evidence="1" id="KW-0472">Membrane</keyword>
<reference evidence="3" key="1">
    <citation type="submission" date="2017-11" db="EMBL/GenBank/DDBJ databases">
        <authorList>
            <person name="Watanabe M."/>
            <person name="Kojima H."/>
        </authorList>
    </citation>
    <scope>NUCLEOTIDE SEQUENCE [LARGE SCALE GENOMIC DNA]</scope>
    <source>
        <strain evidence="3">Tokyo 01</strain>
    </source>
</reference>
<gene>
    <name evidence="2" type="ORF">DENIS_4685</name>
</gene>
<evidence type="ECO:0000256" key="1">
    <source>
        <dbReference type="SAM" id="Phobius"/>
    </source>
</evidence>
<dbReference type="EMBL" id="BEXT01000001">
    <property type="protein sequence ID" value="GBC63687.1"/>
    <property type="molecule type" value="Genomic_DNA"/>
</dbReference>
<dbReference type="OrthoDB" id="9962650at2"/>
<dbReference type="Proteomes" id="UP000288096">
    <property type="component" value="Unassembled WGS sequence"/>
</dbReference>